<dbReference type="Proteomes" id="UP001303046">
    <property type="component" value="Unassembled WGS sequence"/>
</dbReference>
<dbReference type="EMBL" id="JAVFWL010000004">
    <property type="protein sequence ID" value="KAK6751428.1"/>
    <property type="molecule type" value="Genomic_DNA"/>
</dbReference>
<comment type="caution">
    <text evidence="1">The sequence shown here is derived from an EMBL/GenBank/DDBJ whole genome shotgun (WGS) entry which is preliminary data.</text>
</comment>
<organism evidence="1 2">
    <name type="scientific">Necator americanus</name>
    <name type="common">Human hookworm</name>
    <dbReference type="NCBI Taxonomy" id="51031"/>
    <lineage>
        <taxon>Eukaryota</taxon>
        <taxon>Metazoa</taxon>
        <taxon>Ecdysozoa</taxon>
        <taxon>Nematoda</taxon>
        <taxon>Chromadorea</taxon>
        <taxon>Rhabditida</taxon>
        <taxon>Rhabditina</taxon>
        <taxon>Rhabditomorpha</taxon>
        <taxon>Strongyloidea</taxon>
        <taxon>Ancylostomatidae</taxon>
        <taxon>Bunostominae</taxon>
        <taxon>Necator</taxon>
    </lineage>
</organism>
<sequence length="91" mass="10138">MSFYKFVVGDFIAKLRKALKEYRLRRFGLGDRNENGSRLAGLLSAARPSHGNALFRNKIIVGGDGNCPMTQILRRSATYPPTEGGVYLTFL</sequence>
<evidence type="ECO:0000313" key="1">
    <source>
        <dbReference type="EMBL" id="KAK6751428.1"/>
    </source>
</evidence>
<keyword evidence="2" id="KW-1185">Reference proteome</keyword>
<accession>A0ABR1DMH2</accession>
<name>A0ABR1DMH2_NECAM</name>
<protein>
    <submittedName>
        <fullName evidence="1">Uncharacterized protein</fullName>
    </submittedName>
</protein>
<gene>
    <name evidence="1" type="primary">Necator_chrIV.g16349</name>
    <name evidence="1" type="ORF">RB195_003053</name>
</gene>
<evidence type="ECO:0000313" key="2">
    <source>
        <dbReference type="Proteomes" id="UP001303046"/>
    </source>
</evidence>
<proteinExistence type="predicted"/>
<reference evidence="1 2" key="1">
    <citation type="submission" date="2023-08" db="EMBL/GenBank/DDBJ databases">
        <title>A Necator americanus chromosomal reference genome.</title>
        <authorList>
            <person name="Ilik V."/>
            <person name="Petrzelkova K.J."/>
            <person name="Pardy F."/>
            <person name="Fuh T."/>
            <person name="Niatou-Singa F.S."/>
            <person name="Gouil Q."/>
            <person name="Baker L."/>
            <person name="Ritchie M.E."/>
            <person name="Jex A.R."/>
            <person name="Gazzola D."/>
            <person name="Li H."/>
            <person name="Toshio Fujiwara R."/>
            <person name="Zhan B."/>
            <person name="Aroian R.V."/>
            <person name="Pafco B."/>
            <person name="Schwarz E.M."/>
        </authorList>
    </citation>
    <scope>NUCLEOTIDE SEQUENCE [LARGE SCALE GENOMIC DNA]</scope>
    <source>
        <strain evidence="1 2">Aroian</strain>
        <tissue evidence="1">Whole animal</tissue>
    </source>
</reference>